<evidence type="ECO:0000313" key="2">
    <source>
        <dbReference type="EMBL" id="GBO14229.1"/>
    </source>
</evidence>
<gene>
    <name evidence="2" type="ORF">AVEN_227248_1</name>
</gene>
<evidence type="ECO:0000313" key="3">
    <source>
        <dbReference type="Proteomes" id="UP000499080"/>
    </source>
</evidence>
<dbReference type="Proteomes" id="UP000499080">
    <property type="component" value="Unassembled WGS sequence"/>
</dbReference>
<sequence>MSYSLYFPQRLFIILRENWATMFYARGEDGLGIDELSEGAPLLATAPEADLHDTKPRSWRRYVQVQMKIPRIQTITGILLGLLLLAMILMLVAEAIRESREPDPFLVQYSTSPQPFTNLIHLQDRDFQQAWIEGESLVAYRKNLEKMLVDNGKLKIFA</sequence>
<keyword evidence="1" id="KW-1133">Transmembrane helix</keyword>
<dbReference type="AlphaFoldDB" id="A0A4Y2UMH0"/>
<accession>A0A4Y2UMH0</accession>
<proteinExistence type="predicted"/>
<comment type="caution">
    <text evidence="2">The sequence shown here is derived from an EMBL/GenBank/DDBJ whole genome shotgun (WGS) entry which is preliminary data.</text>
</comment>
<evidence type="ECO:0000256" key="1">
    <source>
        <dbReference type="SAM" id="Phobius"/>
    </source>
</evidence>
<protein>
    <submittedName>
        <fullName evidence="2">Uncharacterized protein</fullName>
    </submittedName>
</protein>
<name>A0A4Y2UMH0_ARAVE</name>
<feature type="transmembrane region" description="Helical" evidence="1">
    <location>
        <begin position="72"/>
        <end position="93"/>
    </location>
</feature>
<keyword evidence="1" id="KW-0472">Membrane</keyword>
<keyword evidence="1" id="KW-0812">Transmembrane</keyword>
<reference evidence="2 3" key="1">
    <citation type="journal article" date="2019" name="Sci. Rep.">
        <title>Orb-weaving spider Araneus ventricosus genome elucidates the spidroin gene catalogue.</title>
        <authorList>
            <person name="Kono N."/>
            <person name="Nakamura H."/>
            <person name="Ohtoshi R."/>
            <person name="Moran D.A.P."/>
            <person name="Shinohara A."/>
            <person name="Yoshida Y."/>
            <person name="Fujiwara M."/>
            <person name="Mori M."/>
            <person name="Tomita M."/>
            <person name="Arakawa K."/>
        </authorList>
    </citation>
    <scope>NUCLEOTIDE SEQUENCE [LARGE SCALE GENOMIC DNA]</scope>
</reference>
<keyword evidence="3" id="KW-1185">Reference proteome</keyword>
<organism evidence="2 3">
    <name type="scientific">Araneus ventricosus</name>
    <name type="common">Orbweaver spider</name>
    <name type="synonym">Epeira ventricosa</name>
    <dbReference type="NCBI Taxonomy" id="182803"/>
    <lineage>
        <taxon>Eukaryota</taxon>
        <taxon>Metazoa</taxon>
        <taxon>Ecdysozoa</taxon>
        <taxon>Arthropoda</taxon>
        <taxon>Chelicerata</taxon>
        <taxon>Arachnida</taxon>
        <taxon>Araneae</taxon>
        <taxon>Araneomorphae</taxon>
        <taxon>Entelegynae</taxon>
        <taxon>Araneoidea</taxon>
        <taxon>Araneidae</taxon>
        <taxon>Araneus</taxon>
    </lineage>
</organism>
<dbReference type="EMBL" id="BGPR01038385">
    <property type="protein sequence ID" value="GBO14229.1"/>
    <property type="molecule type" value="Genomic_DNA"/>
</dbReference>